<dbReference type="Proteomes" id="UP000430634">
    <property type="component" value="Unassembled WGS sequence"/>
</dbReference>
<keyword evidence="4" id="KW-1185">Reference proteome</keyword>
<dbReference type="AlphaFoldDB" id="A0A6I3SWN0"/>
<sequence length="523" mass="56311">MLTTNLQPDDIYILRPDIFLRGAEDRIHIKYAGDNYIVRLQPECIRNIYRFCDLLDGERSLGAAMEDIPSAHRSYILKFLQFLVSKSAALRIESPLAESQLAPAQDALLYLRSFVDDSAAAFRCFLDARILLAAGDYALTSAIKTFACLGARRLSVLQLGDAWQANELQAVFAGLARWPDAALDVVTTPGPGYDCVVQCADGPAYPFEHLMAALPGAQHLVALVAHGQLCALHGADLPLLAPRHAGTPVTPPEGLCAGATAAMICFDHLCGVRLLPTGRYLHFGLDADVPMNSAGLYPLRPFAEGRPGADDAIVVAARAEELLRTPLSPLRSPVEHTPDGSSIKLYTCEAWLAGRDTPVTLASAGMTRTQCLAEALVQLADIHGHWFCNTAPAERAAIGRYLAQLDTARRAVAPLRAAPPAWRDAPALSAREQYLNFCINAAYGTRVRWADVPLATAAWPRCAVLCAGGATIYLPHDGDTSAAQREAGLLALYRALWQVEQAPARDIILPAQPIDAAQPTEAS</sequence>
<proteinExistence type="predicted"/>
<evidence type="ECO:0000313" key="2">
    <source>
        <dbReference type="EMBL" id="MTV53444.1"/>
    </source>
</evidence>
<dbReference type="EMBL" id="BMKG01000005">
    <property type="protein sequence ID" value="GGB95057.1"/>
    <property type="molecule type" value="Genomic_DNA"/>
</dbReference>
<evidence type="ECO:0000313" key="3">
    <source>
        <dbReference type="Proteomes" id="UP000430634"/>
    </source>
</evidence>
<dbReference type="RefSeq" id="WP_155470759.1">
    <property type="nucleotide sequence ID" value="NZ_BMKG01000005.1"/>
</dbReference>
<evidence type="ECO:0000313" key="1">
    <source>
        <dbReference type="EMBL" id="GGB95057.1"/>
    </source>
</evidence>
<dbReference type="Proteomes" id="UP000622638">
    <property type="component" value="Unassembled WGS sequence"/>
</dbReference>
<dbReference type="EMBL" id="WNKZ01000029">
    <property type="protein sequence ID" value="MTV53444.1"/>
    <property type="molecule type" value="Genomic_DNA"/>
</dbReference>
<dbReference type="OrthoDB" id="9553333at2"/>
<reference evidence="1" key="1">
    <citation type="journal article" date="2014" name="Int. J. Syst. Evol. Microbiol.">
        <title>Complete genome of a new Firmicutes species belonging to the dominant human colonic microbiota ('Ruminococcus bicirculans') reveals two chromosomes and a selective capacity to utilize plant glucans.</title>
        <authorList>
            <consortium name="NISC Comparative Sequencing Program"/>
            <person name="Wegmann U."/>
            <person name="Louis P."/>
            <person name="Goesmann A."/>
            <person name="Henrissat B."/>
            <person name="Duncan S.H."/>
            <person name="Flint H.J."/>
        </authorList>
    </citation>
    <scope>NUCLEOTIDE SEQUENCE</scope>
    <source>
        <strain evidence="1">CGMCC 1.15931</strain>
    </source>
</reference>
<protein>
    <submittedName>
        <fullName evidence="2">Uncharacterized protein</fullName>
    </submittedName>
</protein>
<reference evidence="1" key="4">
    <citation type="submission" date="2024-05" db="EMBL/GenBank/DDBJ databases">
        <authorList>
            <person name="Sun Q."/>
            <person name="Zhou Y."/>
        </authorList>
    </citation>
    <scope>NUCLEOTIDE SEQUENCE</scope>
    <source>
        <strain evidence="1">CGMCC 1.15931</strain>
    </source>
</reference>
<evidence type="ECO:0000313" key="4">
    <source>
        <dbReference type="Proteomes" id="UP000622638"/>
    </source>
</evidence>
<comment type="caution">
    <text evidence="2">The sequence shown here is derived from an EMBL/GenBank/DDBJ whole genome shotgun (WGS) entry which is preliminary data.</text>
</comment>
<reference evidence="4" key="2">
    <citation type="journal article" date="2019" name="Int. J. Syst. Evol. Microbiol.">
        <title>The Global Catalogue of Microorganisms (GCM) 10K type strain sequencing project: providing services to taxonomists for standard genome sequencing and annotation.</title>
        <authorList>
            <consortium name="The Broad Institute Genomics Platform"/>
            <consortium name="The Broad Institute Genome Sequencing Center for Infectious Disease"/>
            <person name="Wu L."/>
            <person name="Ma J."/>
        </authorList>
    </citation>
    <scope>NUCLEOTIDE SEQUENCE [LARGE SCALE GENOMIC DNA]</scope>
    <source>
        <strain evidence="4">CGMCC 1.15931</strain>
    </source>
</reference>
<name>A0A6I3SWN0_9BURK</name>
<accession>A0A6I3SWN0</accession>
<gene>
    <name evidence="1" type="ORF">GCM10011572_16270</name>
    <name evidence="2" type="ORF">GM672_11975</name>
</gene>
<reference evidence="2 3" key="3">
    <citation type="submission" date="2019-11" db="EMBL/GenBank/DDBJ databases">
        <title>Type strains purchased from KCTC, JCM and DSMZ.</title>
        <authorList>
            <person name="Lu H."/>
        </authorList>
    </citation>
    <scope>NUCLEOTIDE SEQUENCE [LARGE SCALE GENOMIC DNA]</scope>
    <source>
        <strain evidence="2 3">KCTC 52429</strain>
    </source>
</reference>
<organism evidence="2 3">
    <name type="scientific">Pseudoduganella buxea</name>
    <dbReference type="NCBI Taxonomy" id="1949069"/>
    <lineage>
        <taxon>Bacteria</taxon>
        <taxon>Pseudomonadati</taxon>
        <taxon>Pseudomonadota</taxon>
        <taxon>Betaproteobacteria</taxon>
        <taxon>Burkholderiales</taxon>
        <taxon>Oxalobacteraceae</taxon>
        <taxon>Telluria group</taxon>
        <taxon>Pseudoduganella</taxon>
    </lineage>
</organism>